<comment type="function">
    <text evidence="9">Part of the twin-arginine translocation (Tat) system that transports large folded proteins containing a characteristic twin-arginine motif in their signal peptide across membranes. TatA could form the protein-conducting channel of the Tat system.</text>
</comment>
<sequence>MMPSWTKLLILLAVIVLIFGTKKLRTLGSDLGSAIKGFKKAMGDDDKKESDNDADFSSAQKSDGLENNQNNDKKE</sequence>
<proteinExistence type="inferred from homology"/>
<dbReference type="GO" id="GO:0043953">
    <property type="term" value="P:protein transport by the Tat complex"/>
    <property type="evidence" value="ECO:0007669"/>
    <property type="project" value="UniProtKB-UniRule"/>
</dbReference>
<accession>A0A495RCF1</accession>
<dbReference type="GO" id="GO:0033281">
    <property type="term" value="C:TAT protein transport complex"/>
    <property type="evidence" value="ECO:0007669"/>
    <property type="project" value="UniProtKB-UniRule"/>
</dbReference>
<keyword evidence="7 9" id="KW-0811">Translocation</keyword>
<evidence type="ECO:0000256" key="3">
    <source>
        <dbReference type="ARBA" id="ARBA00022475"/>
    </source>
</evidence>
<evidence type="ECO:0000256" key="2">
    <source>
        <dbReference type="ARBA" id="ARBA00022448"/>
    </source>
</evidence>
<dbReference type="InterPro" id="IPR003369">
    <property type="entry name" value="TatA/B/E"/>
</dbReference>
<gene>
    <name evidence="9" type="primary">tatA</name>
    <name evidence="11" type="ORF">DES39_1652</name>
</gene>
<dbReference type="PANTHER" id="PTHR42982:SF1">
    <property type="entry name" value="SEC-INDEPENDENT PROTEIN TRANSLOCASE PROTEIN TATA"/>
    <property type="match status" value="1"/>
</dbReference>
<evidence type="ECO:0000256" key="9">
    <source>
        <dbReference type="HAMAP-Rule" id="MF_00236"/>
    </source>
</evidence>
<dbReference type="GO" id="GO:0008320">
    <property type="term" value="F:protein transmembrane transporter activity"/>
    <property type="evidence" value="ECO:0007669"/>
    <property type="project" value="UniProtKB-UniRule"/>
</dbReference>
<feature type="compositionally biased region" description="Basic and acidic residues" evidence="10">
    <location>
        <begin position="41"/>
        <end position="51"/>
    </location>
</feature>
<dbReference type="NCBIfam" id="TIGR01411">
    <property type="entry name" value="tatAE"/>
    <property type="match status" value="1"/>
</dbReference>
<keyword evidence="12" id="KW-1185">Reference proteome</keyword>
<protein>
    <recommendedName>
        <fullName evidence="9">Sec-independent protein translocase protein TatA</fullName>
    </recommendedName>
</protein>
<keyword evidence="2 9" id="KW-0813">Transport</keyword>
<dbReference type="InterPro" id="IPR006312">
    <property type="entry name" value="TatA/E"/>
</dbReference>
<keyword evidence="4 9" id="KW-0812">Transmembrane</keyword>
<evidence type="ECO:0000256" key="6">
    <source>
        <dbReference type="ARBA" id="ARBA00022989"/>
    </source>
</evidence>
<comment type="subunit">
    <text evidence="9">The Tat system comprises two distinct complexes: a TatABC complex, containing multiple copies of TatA, TatB and TatC subunits, and a separate TatA complex, containing only TatA subunits. Substrates initially bind to the TatABC complex, which probably triggers association of the separate TatA complex to form the active translocon.</text>
</comment>
<evidence type="ECO:0000313" key="12">
    <source>
        <dbReference type="Proteomes" id="UP000278542"/>
    </source>
</evidence>
<dbReference type="EMBL" id="RBWY01000003">
    <property type="protein sequence ID" value="RKS85143.1"/>
    <property type="molecule type" value="Genomic_DNA"/>
</dbReference>
<keyword evidence="8 9" id="KW-0472">Membrane</keyword>
<dbReference type="Proteomes" id="UP000278542">
    <property type="component" value="Unassembled WGS sequence"/>
</dbReference>
<keyword evidence="5 9" id="KW-0653">Protein transport</keyword>
<dbReference type="RefSeq" id="WP_121145299.1">
    <property type="nucleotide sequence ID" value="NZ_RBWY01000003.1"/>
</dbReference>
<evidence type="ECO:0000256" key="1">
    <source>
        <dbReference type="ARBA" id="ARBA00004162"/>
    </source>
</evidence>
<feature type="region of interest" description="Disordered" evidence="10">
    <location>
        <begin position="41"/>
        <end position="75"/>
    </location>
</feature>
<evidence type="ECO:0000256" key="4">
    <source>
        <dbReference type="ARBA" id="ARBA00022692"/>
    </source>
</evidence>
<evidence type="ECO:0000256" key="8">
    <source>
        <dbReference type="ARBA" id="ARBA00023136"/>
    </source>
</evidence>
<evidence type="ECO:0000313" key="11">
    <source>
        <dbReference type="EMBL" id="RKS85143.1"/>
    </source>
</evidence>
<dbReference type="Pfam" id="PF02416">
    <property type="entry name" value="TatA_B_E"/>
    <property type="match status" value="1"/>
</dbReference>
<dbReference type="HAMAP" id="MF_00236">
    <property type="entry name" value="TatA_E"/>
    <property type="match status" value="1"/>
</dbReference>
<feature type="compositionally biased region" description="Polar residues" evidence="10">
    <location>
        <begin position="57"/>
        <end position="75"/>
    </location>
</feature>
<dbReference type="AlphaFoldDB" id="A0A495RCF1"/>
<reference evidence="11 12" key="1">
    <citation type="submission" date="2018-10" db="EMBL/GenBank/DDBJ databases">
        <title>Genomic Encyclopedia of Type Strains, Phase IV (KMG-IV): sequencing the most valuable type-strain genomes for metagenomic binning, comparative biology and taxonomic classification.</title>
        <authorList>
            <person name="Goeker M."/>
        </authorList>
    </citation>
    <scope>NUCLEOTIDE SEQUENCE [LARGE SCALE GENOMIC DNA]</scope>
    <source>
        <strain evidence="11 12">DSM 22228</strain>
    </source>
</reference>
<keyword evidence="3 9" id="KW-1003">Cell membrane</keyword>
<dbReference type="Gene3D" id="1.20.5.3310">
    <property type="match status" value="1"/>
</dbReference>
<dbReference type="PANTHER" id="PTHR42982">
    <property type="entry name" value="SEC-INDEPENDENT PROTEIN TRANSLOCASE PROTEIN TATA"/>
    <property type="match status" value="1"/>
</dbReference>
<evidence type="ECO:0000256" key="7">
    <source>
        <dbReference type="ARBA" id="ARBA00023010"/>
    </source>
</evidence>
<comment type="subcellular location">
    <subcellularLocation>
        <location evidence="1 9">Cell membrane</location>
        <topology evidence="1 9">Single-pass membrane protein</topology>
    </subcellularLocation>
</comment>
<name>A0A495RCF1_9GAMM</name>
<comment type="similarity">
    <text evidence="9">Belongs to the TatA/E family.</text>
</comment>
<evidence type="ECO:0000256" key="5">
    <source>
        <dbReference type="ARBA" id="ARBA00022927"/>
    </source>
</evidence>
<keyword evidence="6 9" id="KW-1133">Transmembrane helix</keyword>
<evidence type="ECO:0000256" key="10">
    <source>
        <dbReference type="SAM" id="MobiDB-lite"/>
    </source>
</evidence>
<organism evidence="11 12">
    <name type="scientific">Orbus hercynius</name>
    <dbReference type="NCBI Taxonomy" id="593135"/>
    <lineage>
        <taxon>Bacteria</taxon>
        <taxon>Pseudomonadati</taxon>
        <taxon>Pseudomonadota</taxon>
        <taxon>Gammaproteobacteria</taxon>
        <taxon>Orbales</taxon>
        <taxon>Orbaceae</taxon>
        <taxon>Orbus</taxon>
    </lineage>
</organism>
<comment type="caution">
    <text evidence="11">The sequence shown here is derived from an EMBL/GenBank/DDBJ whole genome shotgun (WGS) entry which is preliminary data.</text>
</comment>